<dbReference type="SUPFAM" id="SSF56112">
    <property type="entry name" value="Protein kinase-like (PK-like)"/>
    <property type="match status" value="1"/>
</dbReference>
<evidence type="ECO:0000256" key="2">
    <source>
        <dbReference type="SAM" id="MobiDB-lite"/>
    </source>
</evidence>
<evidence type="ECO:0000256" key="3">
    <source>
        <dbReference type="SAM" id="Phobius"/>
    </source>
</evidence>
<accession>A0ABQ9YAB0</accession>
<dbReference type="SMART" id="SM00220">
    <property type="entry name" value="S_TKc"/>
    <property type="match status" value="1"/>
</dbReference>
<feature type="coiled-coil region" evidence="1">
    <location>
        <begin position="2229"/>
        <end position="2265"/>
    </location>
</feature>
<dbReference type="InterPro" id="IPR011050">
    <property type="entry name" value="Pectin_lyase_fold/virulence"/>
</dbReference>
<evidence type="ECO:0000259" key="4">
    <source>
        <dbReference type="PROSITE" id="PS50011"/>
    </source>
</evidence>
<dbReference type="PANTHER" id="PTHR24362:SF309">
    <property type="entry name" value="PROTEIN KINASE DOMAIN-CONTAINING PROTEIN"/>
    <property type="match status" value="1"/>
</dbReference>
<feature type="region of interest" description="Disordered" evidence="2">
    <location>
        <begin position="2392"/>
        <end position="2418"/>
    </location>
</feature>
<dbReference type="Proteomes" id="UP001281761">
    <property type="component" value="Unassembled WGS sequence"/>
</dbReference>
<keyword evidence="6" id="KW-1185">Reference proteome</keyword>
<gene>
    <name evidence="5" type="ORF">BLNAU_4293</name>
</gene>
<dbReference type="Gene3D" id="1.10.510.10">
    <property type="entry name" value="Transferase(Phosphotransferase) domain 1"/>
    <property type="match status" value="1"/>
</dbReference>
<evidence type="ECO:0000313" key="5">
    <source>
        <dbReference type="EMBL" id="KAK2960638.1"/>
    </source>
</evidence>
<feature type="domain" description="Protein kinase" evidence="4">
    <location>
        <begin position="2173"/>
        <end position="2555"/>
    </location>
</feature>
<dbReference type="EMBL" id="JARBJD010000021">
    <property type="protein sequence ID" value="KAK2960638.1"/>
    <property type="molecule type" value="Genomic_DNA"/>
</dbReference>
<dbReference type="InterPro" id="IPR001245">
    <property type="entry name" value="Ser-Thr/Tyr_kinase_cat_dom"/>
</dbReference>
<evidence type="ECO:0000313" key="6">
    <source>
        <dbReference type="Proteomes" id="UP001281761"/>
    </source>
</evidence>
<keyword evidence="3" id="KW-0812">Transmembrane</keyword>
<dbReference type="Pfam" id="PF07714">
    <property type="entry name" value="PK_Tyr_Ser-Thr"/>
    <property type="match status" value="1"/>
</dbReference>
<name>A0ABQ9YAB0_9EUKA</name>
<organism evidence="5 6">
    <name type="scientific">Blattamonas nauphoetae</name>
    <dbReference type="NCBI Taxonomy" id="2049346"/>
    <lineage>
        <taxon>Eukaryota</taxon>
        <taxon>Metamonada</taxon>
        <taxon>Preaxostyla</taxon>
        <taxon>Oxymonadida</taxon>
        <taxon>Blattamonas</taxon>
    </lineage>
</organism>
<proteinExistence type="predicted"/>
<dbReference type="PROSITE" id="PS50011">
    <property type="entry name" value="PROTEIN_KINASE_DOM"/>
    <property type="match status" value="1"/>
</dbReference>
<evidence type="ECO:0000256" key="1">
    <source>
        <dbReference type="SAM" id="Coils"/>
    </source>
</evidence>
<dbReference type="PANTHER" id="PTHR24362">
    <property type="entry name" value="SERINE/THREONINE-PROTEIN KINASE NEK"/>
    <property type="match status" value="1"/>
</dbReference>
<protein>
    <recommendedName>
        <fullName evidence="4">Protein kinase domain-containing protein</fullName>
    </recommendedName>
</protein>
<keyword evidence="3" id="KW-1133">Transmembrane helix</keyword>
<reference evidence="5 6" key="1">
    <citation type="journal article" date="2022" name="bioRxiv">
        <title>Genomics of Preaxostyla Flagellates Illuminates Evolutionary Transitions and the Path Towards Mitochondrial Loss.</title>
        <authorList>
            <person name="Novak L.V.F."/>
            <person name="Treitli S.C."/>
            <person name="Pyrih J."/>
            <person name="Halakuc P."/>
            <person name="Pipaliya S.V."/>
            <person name="Vacek V."/>
            <person name="Brzon O."/>
            <person name="Soukal P."/>
            <person name="Eme L."/>
            <person name="Dacks J.B."/>
            <person name="Karnkowska A."/>
            <person name="Elias M."/>
            <person name="Hampl V."/>
        </authorList>
    </citation>
    <scope>NUCLEOTIDE SEQUENCE [LARGE SCALE GENOMIC DNA]</scope>
    <source>
        <strain evidence="5">NAU3</strain>
        <tissue evidence="5">Gut</tissue>
    </source>
</reference>
<sequence>MFVLLLHLRVATASDEWSPLFCPDISRLFSENPNNPRDINEKNELRLDFQRYQSNTAELSSRNFDLIGWDNHQTEIVEGQFAKGTLFLVANSTCSFSSLSFHTVRNSIIEMENHSDCTVCRCVIRSDGLISPFECRDSKLLFIASTFHFDTPSNTAQSIANASTISSTVSFSACSLQNVICAQDSLLASSHVKHTIIVSCCFQNISSRTPVHSQNISAEAPFNVTISESTFSDCVNALSGGIVRDVEDQTTLCAMNSTFTGSITNGETEGDTFSDRAEAVVVDADHTFLSCVFSKCHAFQTTGGAIRCLSGASLNVTKCEFTDNWALDDRLDPSCVLSTGGAIYFDGMDNGGLTIVHSLFERNTASFGGSVSSKKAHHLTIQYSNITNGECIIYENPDLSYGGGLACFFLPLEAIVQNVRFLNCKTVKTGGSIDCQEVSGSIRFSNIFVANSACEQGNVIFSSVSDETAIIQFFSCTFFSNTLSADPNLNYPTDVRFNDFEPWPTLLKSKSTFVNCFSTSAEPKIAIITDNGFLTSFEYDDPGNTTKLDVHLPSPGVIVNGQDGVDGDGCGIEYVHQCKTVAYTGANRTALAGGTVLIEAGMFEETDCFDLETKNATFSSFGDISPMISFSLADDAVAFITKGTGTVRFELLHFVPSSSAHVILQNGSGNLEVWNCSFVGTEDVNAVIRVAILKATEGTVSLTSTSFSGLTLADAQVVECIGSSTKLEITLCQFIELKGATPALIVFEPSTIGWSEAVVTSSTVIGDEGSAIGGVKLANIDSIKLEDVKMARLKSADQNAAVSISDCSSLALSSLLFEHCSGSVASDLFVAAPSITLASPLASSFSVSATPTSSINGVASDVILPRPVLAVDGQAGNDDFWCWATGCSSLSSLIPRLASDCAWNVALESETLSEQGIEVSGNRIVSIAGTTKDRTILQHTSSVTSSLISVSSESLSLTTLTLASSFSGSELSTSFCVVTGGQLSLESVILPSLPFSDTASLFAVAESGTLALLNLDVSTPTITRFVNLDGGNAVVSECSFSNAELASSMISGSGILTIDSTSFSSLSPIAGMNGEARVLSFEVGEDQSLMIGEENKPVGFESCSSSGDGGVMHLTLLQKGRLAMKHTSFKQCSTEGRGGAIFVDMTQSSPSSFSFSDVSFGAEADSTSCSAGRGNGVFCLIPTGDRASRLSTIRDSLLPATPSDETPFSLESIALVDFGELLVDGREEDVGSVLYAFYPASSSLHLNAPVGADHPLCGDVHLPCRSLEQGYSNIALETTSHSLLLKWEVVLNSKLETEDKTVTIMSNHNEQMTIGVNGQLDVKGGELIFSVVEIVLPSSFAQTVFLVTGGTLILTSSSTITNSGACESKSSLDAPLFSVRGGHLNIEGTKDKIHLFSCFQKCSVIEVSGSQSPSLTLTHCHFTQNAASTEAVVVLRGEGGTVWMKECYFKDNTGTGSSDVWGSSGWSRGLTKDSIQLCFSESNMDHLVVGGAAANILIPFSVLTVHPSDGDDVKCDEPEIACKSVHHSLSLCTQTEKDGTTPAPRMIEILVDVTESNTFEVGTKDIELYGHLDSEVQLKWDSASHTMLSVTVGHAFLHDFELVHLHPSLDRPLFLVVDVGSLVLKAIVLDGGNVVFGSCLIEIDAGSLSLESMIFSNIKLESFSLITSSGSTMMNECLFTSITRSSLSATVLTTSGSASPTIIHNTNFTSCFGATEERWVELSESNPTSLDASSWTDTFSLSSPIRGVVVNSPSAVEDQSFNPFSLLYRWHPRPDASIMVSSTGREDHPLCGHRQMPCLTLDKGIALTDMWSVEIVVEGNVEGVLDVTGRQLSVKGSFGTEILGFCGDGQIVSSAGVESKATISDLMIDGSSSSLSESAALFAIGGGSLTLSQCSLKPETKLHSPLISMSGHTLKLTDLKIISVTIEQPALILQSVHTATIQHIELAKSKSEVFLSCTDTADLITEFSSFTGITQPHATNTGDLCEWSTGLIRLTNTSCTLRSVSFFDLDDGAIWMENSTLFVDSSTFRDNTPNDEVFKSAHRNVRCVGESSVTVGSLSGGDGLESESMWLSSDSGCVVWMNKTRLHSPFFVPNLHSSSTCKQNKNGTFSFSLNGELFIPCGLKLNVFETGKEANLSSCSIEMSSVNPTKWTETELVFTLSQSSIALNTTRAWRGTLEFGDGMTTSESILVKLSLADERKAQLGNTMKWLGPVIGAVLVLFLMLVIVLVVLHRRRKKEKNKEAAEEKEKNEMNEVMEKIEEVEEFGVGGTTRAIHASEDEKSFVVDTNVSGLTKVGSDEAPTDKTEAGKPVEVLRVGESVEIVSIEKKLSLFNILHGENKALISKDWLQKQLTSSLVRLSKTHQNNQLFVRLSPHWIFFDANGTPHFKIGDDVPVPAAPPKSNLSRPRHVNSAQTDSSSLTNQAVSNLSVVNADIALSPPDDSHSESFFGRSPAVQAAGRQESMRWRAPEVADNKRLMDTKKCAVFSLGIILWEIETGVVPFGEVDATNASRQLCSGMALQMDGIENDEMKTLIQNCLKLNASERPSLDEISDFFTSQSKDPIQQEALVQKPLVG</sequence>
<keyword evidence="3" id="KW-0472">Membrane</keyword>
<dbReference type="InterPro" id="IPR011009">
    <property type="entry name" value="Kinase-like_dom_sf"/>
</dbReference>
<dbReference type="SUPFAM" id="SSF51126">
    <property type="entry name" value="Pectin lyase-like"/>
    <property type="match status" value="1"/>
</dbReference>
<feature type="transmembrane region" description="Helical" evidence="3">
    <location>
        <begin position="2209"/>
        <end position="2231"/>
    </location>
</feature>
<keyword evidence="1" id="KW-0175">Coiled coil</keyword>
<dbReference type="InterPro" id="IPR000719">
    <property type="entry name" value="Prot_kinase_dom"/>
</dbReference>
<comment type="caution">
    <text evidence="5">The sequence shown here is derived from an EMBL/GenBank/DDBJ whole genome shotgun (WGS) entry which is preliminary data.</text>
</comment>